<name>A0A7S7AW91_9SPIR</name>
<accession>A0A7S7AW91</accession>
<dbReference type="Proteomes" id="UP000593915">
    <property type="component" value="Chromosome"/>
</dbReference>
<organism evidence="1 2">
    <name type="scientific">Treponema pedis</name>
    <dbReference type="NCBI Taxonomy" id="409322"/>
    <lineage>
        <taxon>Bacteria</taxon>
        <taxon>Pseudomonadati</taxon>
        <taxon>Spirochaetota</taxon>
        <taxon>Spirochaetia</taxon>
        <taxon>Spirochaetales</taxon>
        <taxon>Treponemataceae</taxon>
        <taxon>Treponema</taxon>
    </lineage>
</organism>
<dbReference type="RefSeq" id="WP_194076505.1">
    <property type="nucleotide sequence ID" value="NZ_CP061839.1"/>
</dbReference>
<proteinExistence type="predicted"/>
<reference evidence="1 2" key="1">
    <citation type="submission" date="2020-09" db="EMBL/GenBank/DDBJ databases">
        <title>Characterization of Treponema spp. from bovine digital dermatitis in Korea.</title>
        <authorList>
            <person name="Espiritu H.M."/>
            <person name="Cho Y.I."/>
            <person name="Mamuad L."/>
        </authorList>
    </citation>
    <scope>NUCLEOTIDE SEQUENCE [LARGE SCALE GENOMIC DNA]</scope>
    <source>
        <strain evidence="1 2">KS1</strain>
    </source>
</reference>
<dbReference type="AlphaFoldDB" id="A0A7S7AW91"/>
<evidence type="ECO:0000313" key="2">
    <source>
        <dbReference type="Proteomes" id="UP000593915"/>
    </source>
</evidence>
<gene>
    <name evidence="1" type="ORF">IFE08_01165</name>
</gene>
<dbReference type="EMBL" id="CP061839">
    <property type="protein sequence ID" value="QOW61055.1"/>
    <property type="molecule type" value="Genomic_DNA"/>
</dbReference>
<protein>
    <submittedName>
        <fullName evidence="1">Uncharacterized protein</fullName>
    </submittedName>
</protein>
<sequence>MKKPINAILANSVNDANIFPVIVAGLSSVKPISFKVYTMCGNNDCPPEFELSAKNKPIEFKITITNVAANKTKNEKYDSFRLRTSNEICEKKFPQFQNA</sequence>
<evidence type="ECO:0000313" key="1">
    <source>
        <dbReference type="EMBL" id="QOW61055.1"/>
    </source>
</evidence>